<evidence type="ECO:0000313" key="7">
    <source>
        <dbReference type="EMBL" id="KAJ7352173.1"/>
    </source>
</evidence>
<dbReference type="GO" id="GO:0016020">
    <property type="term" value="C:membrane"/>
    <property type="evidence" value="ECO:0007669"/>
    <property type="project" value="UniProtKB-SubCell"/>
</dbReference>
<keyword evidence="4 5" id="KW-0472">Membrane</keyword>
<dbReference type="Proteomes" id="UP001218218">
    <property type="component" value="Unassembled WGS sequence"/>
</dbReference>
<dbReference type="PANTHER" id="PTHR43341:SF15">
    <property type="entry name" value="GENERAL AMINO ACID PERMEASE AGP2"/>
    <property type="match status" value="1"/>
</dbReference>
<feature type="domain" description="Amino acid permease/ SLC12A" evidence="6">
    <location>
        <begin position="11"/>
        <end position="130"/>
    </location>
</feature>
<evidence type="ECO:0000259" key="6">
    <source>
        <dbReference type="Pfam" id="PF00324"/>
    </source>
</evidence>
<name>A0AAD7A8T7_9AGAR</name>
<dbReference type="Pfam" id="PF00324">
    <property type="entry name" value="AA_permease"/>
    <property type="match status" value="1"/>
</dbReference>
<comment type="caution">
    <text evidence="7">The sequence shown here is derived from an EMBL/GenBank/DDBJ whole genome shotgun (WGS) entry which is preliminary data.</text>
</comment>
<reference evidence="7" key="1">
    <citation type="submission" date="2023-03" db="EMBL/GenBank/DDBJ databases">
        <title>Massive genome expansion in bonnet fungi (Mycena s.s.) driven by repeated elements and novel gene families across ecological guilds.</title>
        <authorList>
            <consortium name="Lawrence Berkeley National Laboratory"/>
            <person name="Harder C.B."/>
            <person name="Miyauchi S."/>
            <person name="Viragh M."/>
            <person name="Kuo A."/>
            <person name="Thoen E."/>
            <person name="Andreopoulos B."/>
            <person name="Lu D."/>
            <person name="Skrede I."/>
            <person name="Drula E."/>
            <person name="Henrissat B."/>
            <person name="Morin E."/>
            <person name="Kohler A."/>
            <person name="Barry K."/>
            <person name="LaButti K."/>
            <person name="Morin E."/>
            <person name="Salamov A."/>
            <person name="Lipzen A."/>
            <person name="Mereny Z."/>
            <person name="Hegedus B."/>
            <person name="Baldrian P."/>
            <person name="Stursova M."/>
            <person name="Weitz H."/>
            <person name="Taylor A."/>
            <person name="Grigoriev I.V."/>
            <person name="Nagy L.G."/>
            <person name="Martin F."/>
            <person name="Kauserud H."/>
        </authorList>
    </citation>
    <scope>NUCLEOTIDE SEQUENCE</scope>
    <source>
        <strain evidence="7">CBHHK002</strain>
    </source>
</reference>
<proteinExistence type="predicted"/>
<gene>
    <name evidence="7" type="ORF">DFH08DRAFT_956981</name>
</gene>
<protein>
    <submittedName>
        <fullName evidence="7">Amino acid permease-domain-containing protein</fullName>
    </submittedName>
</protein>
<accession>A0AAD7A8T7</accession>
<feature type="transmembrane region" description="Helical" evidence="5">
    <location>
        <begin position="36"/>
        <end position="57"/>
    </location>
</feature>
<keyword evidence="2 5" id="KW-0812">Transmembrane</keyword>
<dbReference type="InterPro" id="IPR004841">
    <property type="entry name" value="AA-permease/SLC12A_dom"/>
</dbReference>
<dbReference type="PANTHER" id="PTHR43341">
    <property type="entry name" value="AMINO ACID PERMEASE"/>
    <property type="match status" value="1"/>
</dbReference>
<evidence type="ECO:0000256" key="1">
    <source>
        <dbReference type="ARBA" id="ARBA00004141"/>
    </source>
</evidence>
<dbReference type="Gene3D" id="1.20.1740.10">
    <property type="entry name" value="Amino acid/polyamine transporter I"/>
    <property type="match status" value="1"/>
</dbReference>
<evidence type="ECO:0000256" key="4">
    <source>
        <dbReference type="ARBA" id="ARBA00023136"/>
    </source>
</evidence>
<sequence>MPQFNGDLHLGPKSVAMTAGEAAHPRYSLLRSFKSIVTRLLVLFILILSAACVRTLVPYTDSKLLPTTVVRPGVGTFPYVTAMERLHIGGLAHVVNALVMLSIFSANNSYVYTSSRILFGMALEGCVPRLGSTSAEDHLLRNGFRVGRLRHDLVRLYSVPRRTFEPSGYISIQANTVIFQALKAQGTPRESLPHRSALQPFCGHSAFFESFLMTPGAKTDAYAVFLPGNWDALTFVFSYTLILLLPVIFVGRKLACRTQWRMLRDINLFTEERADIDAYESKLKGSGVKI</sequence>
<dbReference type="AlphaFoldDB" id="A0AAD7A8T7"/>
<feature type="transmembrane region" description="Helical" evidence="5">
    <location>
        <begin position="232"/>
        <end position="251"/>
    </location>
</feature>
<keyword evidence="3 5" id="KW-1133">Transmembrane helix</keyword>
<organism evidence="7 8">
    <name type="scientific">Mycena albidolilacea</name>
    <dbReference type="NCBI Taxonomy" id="1033008"/>
    <lineage>
        <taxon>Eukaryota</taxon>
        <taxon>Fungi</taxon>
        <taxon>Dikarya</taxon>
        <taxon>Basidiomycota</taxon>
        <taxon>Agaricomycotina</taxon>
        <taxon>Agaricomycetes</taxon>
        <taxon>Agaricomycetidae</taxon>
        <taxon>Agaricales</taxon>
        <taxon>Marasmiineae</taxon>
        <taxon>Mycenaceae</taxon>
        <taxon>Mycena</taxon>
    </lineage>
</organism>
<dbReference type="EMBL" id="JARIHO010000012">
    <property type="protein sequence ID" value="KAJ7352173.1"/>
    <property type="molecule type" value="Genomic_DNA"/>
</dbReference>
<evidence type="ECO:0000256" key="2">
    <source>
        <dbReference type="ARBA" id="ARBA00022692"/>
    </source>
</evidence>
<evidence type="ECO:0000313" key="8">
    <source>
        <dbReference type="Proteomes" id="UP001218218"/>
    </source>
</evidence>
<dbReference type="InterPro" id="IPR050524">
    <property type="entry name" value="APC_YAT"/>
</dbReference>
<comment type="subcellular location">
    <subcellularLocation>
        <location evidence="1">Membrane</location>
        <topology evidence="1">Multi-pass membrane protein</topology>
    </subcellularLocation>
</comment>
<keyword evidence="8" id="KW-1185">Reference proteome</keyword>
<dbReference type="GO" id="GO:0015171">
    <property type="term" value="F:amino acid transmembrane transporter activity"/>
    <property type="evidence" value="ECO:0007669"/>
    <property type="project" value="TreeGrafter"/>
</dbReference>
<evidence type="ECO:0000256" key="5">
    <source>
        <dbReference type="SAM" id="Phobius"/>
    </source>
</evidence>
<evidence type="ECO:0000256" key="3">
    <source>
        <dbReference type="ARBA" id="ARBA00022989"/>
    </source>
</evidence>